<protein>
    <recommendedName>
        <fullName evidence="1">C2H2-type domain-containing protein</fullName>
    </recommendedName>
</protein>
<dbReference type="EMBL" id="MORL01000001">
    <property type="protein sequence ID" value="OIN61196.1"/>
    <property type="molecule type" value="Genomic_DNA"/>
</dbReference>
<dbReference type="SUPFAM" id="SSF57667">
    <property type="entry name" value="beta-beta-alpha zinc fingers"/>
    <property type="match status" value="1"/>
</dbReference>
<dbReference type="Proteomes" id="UP000181790">
    <property type="component" value="Unassembled WGS sequence"/>
</dbReference>
<dbReference type="SMART" id="SM00355">
    <property type="entry name" value="ZnF_C2H2"/>
    <property type="match status" value="1"/>
</dbReference>
<dbReference type="InterPro" id="IPR036236">
    <property type="entry name" value="Znf_C2H2_sf"/>
</dbReference>
<sequence>MRLDDERRNRLERNTKALAVETDARRQYDIAFQILSDCRALHLPVTQVLTVATAVQPVVPPVPSGSFICPECNRSFNSHHALCGHMSAHRK</sequence>
<reference evidence="2 3" key="1">
    <citation type="submission" date="2016-10" db="EMBL/GenBank/DDBJ databases">
        <title>Arsenicibacter rosenii gen. nov., sp. nov., an efficient arsenic-methylating bacterium isolated from an arsenic-contaminated paddy soil.</title>
        <authorList>
            <person name="Huang K."/>
        </authorList>
    </citation>
    <scope>NUCLEOTIDE SEQUENCE [LARGE SCALE GENOMIC DNA]</scope>
    <source>
        <strain evidence="2 3">SM-1</strain>
    </source>
</reference>
<feature type="domain" description="C2H2-type" evidence="1">
    <location>
        <begin position="67"/>
        <end position="91"/>
    </location>
</feature>
<accession>A0A1S2VSD4</accession>
<gene>
    <name evidence="2" type="ORF">BLX24_03810</name>
</gene>
<dbReference type="RefSeq" id="WP_083421769.1">
    <property type="nucleotide sequence ID" value="NZ_MORL01000001.1"/>
</dbReference>
<evidence type="ECO:0000313" key="3">
    <source>
        <dbReference type="Proteomes" id="UP000181790"/>
    </source>
</evidence>
<proteinExistence type="predicted"/>
<dbReference type="InterPro" id="IPR013087">
    <property type="entry name" value="Znf_C2H2_type"/>
</dbReference>
<name>A0A1S2VSD4_9BACT</name>
<dbReference type="PROSITE" id="PS50157">
    <property type="entry name" value="ZINC_FINGER_C2H2_2"/>
    <property type="match status" value="1"/>
</dbReference>
<dbReference type="PROSITE" id="PS00028">
    <property type="entry name" value="ZINC_FINGER_C2H2_1"/>
    <property type="match status" value="1"/>
</dbReference>
<dbReference type="AlphaFoldDB" id="A0A1S2VSD4"/>
<comment type="caution">
    <text evidence="2">The sequence shown here is derived from an EMBL/GenBank/DDBJ whole genome shotgun (WGS) entry which is preliminary data.</text>
</comment>
<organism evidence="2 3">
    <name type="scientific">Arsenicibacter rosenii</name>
    <dbReference type="NCBI Taxonomy" id="1750698"/>
    <lineage>
        <taxon>Bacteria</taxon>
        <taxon>Pseudomonadati</taxon>
        <taxon>Bacteroidota</taxon>
        <taxon>Cytophagia</taxon>
        <taxon>Cytophagales</taxon>
        <taxon>Spirosomataceae</taxon>
        <taxon>Arsenicibacter</taxon>
    </lineage>
</organism>
<keyword evidence="3" id="KW-1185">Reference proteome</keyword>
<evidence type="ECO:0000313" key="2">
    <source>
        <dbReference type="EMBL" id="OIN61196.1"/>
    </source>
</evidence>
<evidence type="ECO:0000259" key="1">
    <source>
        <dbReference type="PROSITE" id="PS50157"/>
    </source>
</evidence>
<dbReference type="Pfam" id="PF13912">
    <property type="entry name" value="zf-C2H2_6"/>
    <property type="match status" value="1"/>
</dbReference>